<comment type="caution">
    <text evidence="4">The sequence shown here is derived from an EMBL/GenBank/DDBJ whole genome shotgun (WGS) entry which is preliminary data.</text>
</comment>
<keyword evidence="1" id="KW-0812">Transmembrane</keyword>
<dbReference type="EMBL" id="JAHLQK010000003">
    <property type="protein sequence ID" value="MBU5676577.1"/>
    <property type="molecule type" value="Genomic_DNA"/>
</dbReference>
<proteinExistence type="predicted"/>
<feature type="domain" description="Penicillin-binding protein transpeptidase" evidence="2">
    <location>
        <begin position="157"/>
        <end position="459"/>
    </location>
</feature>
<gene>
    <name evidence="4" type="ORF">KQI88_09120</name>
</gene>
<evidence type="ECO:0000259" key="3">
    <source>
        <dbReference type="Pfam" id="PF21922"/>
    </source>
</evidence>
<evidence type="ECO:0000256" key="1">
    <source>
        <dbReference type="SAM" id="Phobius"/>
    </source>
</evidence>
<feature type="transmembrane region" description="Helical" evidence="1">
    <location>
        <begin position="7"/>
        <end position="27"/>
    </location>
</feature>
<feature type="domain" description="Penicillin binding protein A dimerisation" evidence="3">
    <location>
        <begin position="54"/>
        <end position="135"/>
    </location>
</feature>
<dbReference type="PANTHER" id="PTHR30627:SF24">
    <property type="entry name" value="PENICILLIN-BINDING PROTEIN 4B"/>
    <property type="match status" value="1"/>
</dbReference>
<accession>A0ABS6G4G4</accession>
<dbReference type="InterPro" id="IPR001460">
    <property type="entry name" value="PCN-bd_Tpept"/>
</dbReference>
<protein>
    <submittedName>
        <fullName evidence="4">Peptidoglycan glycosyltransferase</fullName>
    </submittedName>
</protein>
<name>A0ABS6G4G4_9FIRM</name>
<evidence type="ECO:0000313" key="5">
    <source>
        <dbReference type="Proteomes" id="UP000779508"/>
    </source>
</evidence>
<evidence type="ECO:0000259" key="2">
    <source>
        <dbReference type="Pfam" id="PF00905"/>
    </source>
</evidence>
<dbReference type="Pfam" id="PF21922">
    <property type="entry name" value="PBP_dimer_2"/>
    <property type="match status" value="1"/>
</dbReference>
<reference evidence="4 5" key="1">
    <citation type="submission" date="2021-06" db="EMBL/GenBank/DDBJ databases">
        <authorList>
            <person name="Sun Q."/>
            <person name="Li D."/>
        </authorList>
    </citation>
    <scope>NUCLEOTIDE SEQUENCE [LARGE SCALE GENOMIC DNA]</scope>
    <source>
        <strain evidence="4 5">MSJ-5</strain>
    </source>
</reference>
<keyword evidence="5" id="KW-1185">Reference proteome</keyword>
<dbReference type="Proteomes" id="UP000779508">
    <property type="component" value="Unassembled WGS sequence"/>
</dbReference>
<keyword evidence="1" id="KW-0472">Membrane</keyword>
<dbReference type="Pfam" id="PF00905">
    <property type="entry name" value="Transpeptidase"/>
    <property type="match status" value="1"/>
</dbReference>
<evidence type="ECO:0000313" key="4">
    <source>
        <dbReference type="EMBL" id="MBU5676577.1"/>
    </source>
</evidence>
<keyword evidence="1" id="KW-1133">Transmembrane helix</keyword>
<dbReference type="RefSeq" id="WP_216416474.1">
    <property type="nucleotide sequence ID" value="NZ_JAHLQK010000003.1"/>
</dbReference>
<sequence>MESNRKIVHVIVFVSLLFFSIIGYLTYIQIFRADEMAQNPYNKRQFAREDKTIRGTIYDRNGVVLAETQVGEDGAMKRLYTHNRLYSHIIGYSSKQYGKAGIESYYNDQLLALTGDNTIAKIKESITGERIKGHNLLLTMDHELQKKAESLLDGKTGSIVAMNPKTGEVLAMVSKPDYNPNNLADDWSKLAEDEKSPLLNRSLSGLYPPGSIYKPIIAAGVLQNANVDTNYDCTGSITIDGYVLTDANKTGHGYLDLKQSIIVSCNTNFARMGVELGSKAVTDISKAFLIGGKLKSDMPIVQSRYPYSQGMSPTDIAAVSIGQGKLLVTPMHMAAVASTFANKGVMMSPYIVEEVRSADGRILSSAKSEGTQVIAETVAGEVTDMMVAAVNQGTGSNASIWGVDVAGKTGTAQNETGANHSWFIGFAPANDPQIAVAVILESEGKSGGAAAAPIARDVIRQGLKGGQ</sequence>
<dbReference type="InterPro" id="IPR050515">
    <property type="entry name" value="Beta-lactam/transpept"/>
</dbReference>
<organism evidence="4 5">
    <name type="scientific">Alkaliphilus flagellatus</name>
    <dbReference type="NCBI Taxonomy" id="2841507"/>
    <lineage>
        <taxon>Bacteria</taxon>
        <taxon>Bacillati</taxon>
        <taxon>Bacillota</taxon>
        <taxon>Clostridia</taxon>
        <taxon>Peptostreptococcales</taxon>
        <taxon>Natronincolaceae</taxon>
        <taxon>Alkaliphilus</taxon>
    </lineage>
</organism>
<dbReference type="InterPro" id="IPR054120">
    <property type="entry name" value="PBPA_dimer"/>
</dbReference>
<dbReference type="PANTHER" id="PTHR30627">
    <property type="entry name" value="PEPTIDOGLYCAN D,D-TRANSPEPTIDASE"/>
    <property type="match status" value="1"/>
</dbReference>